<name>Q8VUE6_DICCH</name>
<reference evidence="1" key="1">
    <citation type="submission" date="1997-06" db="EMBL/GenBank/DDBJ databases">
        <authorList>
            <person name="Masclaux C."/>
            <person name="Rauscher L."/>
            <person name="Sauvage C."/>
            <person name="Expert D."/>
        </authorList>
    </citation>
    <scope>NUCLEOTIDE SEQUENCE</scope>
    <source>
        <strain evidence="1">3937</strain>
    </source>
</reference>
<sequence>MSQEQLNPFDRARIRTGQRTTAIQPVAGVARCRRVGVRSTAAAPRGCASPTPKPTGKTCARPVCGPLNVTAFPSQECFR</sequence>
<protein>
    <submittedName>
        <fullName evidence="1">Uncharacterized protein</fullName>
    </submittedName>
</protein>
<reference evidence="1" key="2">
    <citation type="journal article" date="2002" name="J. Biol. Chem.">
        <title>Chrysobactin-dependent iron acquisition in Erwinia chrysanthemi. Functional study of a homolog of the Escherichia coli ferric enterobactin esterase.</title>
        <authorList>
            <person name="Rauscher L."/>
            <person name="Expert D."/>
            <person name="Matzanke B.F."/>
            <person name="Trautwein A.X."/>
        </authorList>
    </citation>
    <scope>NUCLEOTIDE SEQUENCE</scope>
    <source>
        <strain evidence="1">3937</strain>
    </source>
</reference>
<reference evidence="1" key="3">
    <citation type="submission" date="2002-01" db="EMBL/GenBank/DDBJ databases">
        <authorList>
            <person name="Rauscher L."/>
        </authorList>
    </citation>
    <scope>NUCLEOTIDE SEQUENCE</scope>
    <source>
        <strain evidence="1">3937</strain>
    </source>
</reference>
<dbReference type="AlphaFoldDB" id="Q8VUE6"/>
<proteinExistence type="predicted"/>
<evidence type="ECO:0000313" key="1">
    <source>
        <dbReference type="EMBL" id="AAL66866.1"/>
    </source>
</evidence>
<accession>Q8VUE6</accession>
<dbReference type="EMBL" id="AF011334">
    <property type="protein sequence ID" value="AAL66866.1"/>
    <property type="molecule type" value="Genomic_DNA"/>
</dbReference>
<organism evidence="1">
    <name type="scientific">Dickeya chrysanthemi</name>
    <name type="common">Pectobacterium chrysanthemi</name>
    <name type="synonym">Erwinia chrysanthemi</name>
    <dbReference type="NCBI Taxonomy" id="556"/>
    <lineage>
        <taxon>Bacteria</taxon>
        <taxon>Pseudomonadati</taxon>
        <taxon>Pseudomonadota</taxon>
        <taxon>Gammaproteobacteria</taxon>
        <taxon>Enterobacterales</taxon>
        <taxon>Pectobacteriaceae</taxon>
        <taxon>Dickeya</taxon>
    </lineage>
</organism>